<keyword evidence="1" id="KW-0479">Metal-binding</keyword>
<keyword evidence="1" id="KW-0862">Zinc</keyword>
<feature type="non-terminal residue" evidence="4">
    <location>
        <position position="318"/>
    </location>
</feature>
<feature type="compositionally biased region" description="Basic and acidic residues" evidence="2">
    <location>
        <begin position="209"/>
        <end position="226"/>
    </location>
</feature>
<dbReference type="EMBL" id="BTSX01000006">
    <property type="protein sequence ID" value="GMT06140.1"/>
    <property type="molecule type" value="Genomic_DNA"/>
</dbReference>
<reference evidence="4" key="1">
    <citation type="submission" date="2023-10" db="EMBL/GenBank/DDBJ databases">
        <title>Genome assembly of Pristionchus species.</title>
        <authorList>
            <person name="Yoshida K."/>
            <person name="Sommer R.J."/>
        </authorList>
    </citation>
    <scope>NUCLEOTIDE SEQUENCE</scope>
    <source>
        <strain evidence="4">RS0144</strain>
    </source>
</reference>
<dbReference type="AlphaFoldDB" id="A0AAV5UGG9"/>
<feature type="domain" description="C2H2-type" evidence="3">
    <location>
        <begin position="137"/>
        <end position="160"/>
    </location>
</feature>
<evidence type="ECO:0000313" key="5">
    <source>
        <dbReference type="Proteomes" id="UP001432027"/>
    </source>
</evidence>
<evidence type="ECO:0000313" key="4">
    <source>
        <dbReference type="EMBL" id="GMT06140.1"/>
    </source>
</evidence>
<sequence length="318" mass="37031">RSMDVVTNKEEDAPIVSLAYNLRRKRKASQVPVATRSPKKEIKTEDDVDLSSLPNINEPYDFVLPVPANYIQDDIDAEIKKEELEECEEFEQQSYNNGAILDSALSLFVKDESPVPSTSKAPYIPIRFRQQIEKRTYKCGQCSEKFQFEYLLDHHYEQKHIVRSRKYPFVQNRPTPIEGQILKPKKTKVALKDARDDPTWRGHTMAEGCHYKHPDNTSTTEGEKGQSRQGARRWNQSFISSVKMDWTTGSGSTYMDCEECGERFESVRDHRIHVLKEHPDCRKERLCKNRQCVLMRELNRQENLGKTIQSSEKHHLLD</sequence>
<gene>
    <name evidence="4" type="ORF">PENTCL1PPCAC_28314</name>
</gene>
<feature type="non-terminal residue" evidence="4">
    <location>
        <position position="1"/>
    </location>
</feature>
<proteinExistence type="predicted"/>
<evidence type="ECO:0000259" key="3">
    <source>
        <dbReference type="PROSITE" id="PS50157"/>
    </source>
</evidence>
<organism evidence="4 5">
    <name type="scientific">Pristionchus entomophagus</name>
    <dbReference type="NCBI Taxonomy" id="358040"/>
    <lineage>
        <taxon>Eukaryota</taxon>
        <taxon>Metazoa</taxon>
        <taxon>Ecdysozoa</taxon>
        <taxon>Nematoda</taxon>
        <taxon>Chromadorea</taxon>
        <taxon>Rhabditida</taxon>
        <taxon>Rhabditina</taxon>
        <taxon>Diplogasteromorpha</taxon>
        <taxon>Diplogasteroidea</taxon>
        <taxon>Neodiplogasteridae</taxon>
        <taxon>Pristionchus</taxon>
    </lineage>
</organism>
<dbReference type="InterPro" id="IPR013087">
    <property type="entry name" value="Znf_C2H2_type"/>
</dbReference>
<dbReference type="SMART" id="SM00355">
    <property type="entry name" value="ZnF_C2H2"/>
    <property type="match status" value="2"/>
</dbReference>
<protein>
    <recommendedName>
        <fullName evidence="3">C2H2-type domain-containing protein</fullName>
    </recommendedName>
</protein>
<keyword evidence="1" id="KW-0863">Zinc-finger</keyword>
<dbReference type="GO" id="GO:0008270">
    <property type="term" value="F:zinc ion binding"/>
    <property type="evidence" value="ECO:0007669"/>
    <property type="project" value="UniProtKB-KW"/>
</dbReference>
<dbReference type="PROSITE" id="PS00028">
    <property type="entry name" value="ZINC_FINGER_C2H2_1"/>
    <property type="match status" value="2"/>
</dbReference>
<evidence type="ECO:0000256" key="1">
    <source>
        <dbReference type="PROSITE-ProRule" id="PRU00042"/>
    </source>
</evidence>
<keyword evidence="5" id="KW-1185">Reference proteome</keyword>
<comment type="caution">
    <text evidence="4">The sequence shown here is derived from an EMBL/GenBank/DDBJ whole genome shotgun (WGS) entry which is preliminary data.</text>
</comment>
<dbReference type="Proteomes" id="UP001432027">
    <property type="component" value="Unassembled WGS sequence"/>
</dbReference>
<name>A0AAV5UGG9_9BILA</name>
<feature type="region of interest" description="Disordered" evidence="2">
    <location>
        <begin position="202"/>
        <end position="233"/>
    </location>
</feature>
<dbReference type="PROSITE" id="PS50157">
    <property type="entry name" value="ZINC_FINGER_C2H2_2"/>
    <property type="match status" value="1"/>
</dbReference>
<evidence type="ECO:0000256" key="2">
    <source>
        <dbReference type="SAM" id="MobiDB-lite"/>
    </source>
</evidence>
<accession>A0AAV5UGG9</accession>